<feature type="transmembrane region" description="Helical" evidence="1">
    <location>
        <begin position="7"/>
        <end position="27"/>
    </location>
</feature>
<organism evidence="2 3">
    <name type="scientific">Candidatus Anaerotruncus excrementipullorum</name>
    <dbReference type="NCBI Taxonomy" id="2838465"/>
    <lineage>
        <taxon>Bacteria</taxon>
        <taxon>Bacillati</taxon>
        <taxon>Bacillota</taxon>
        <taxon>Clostridia</taxon>
        <taxon>Eubacteriales</taxon>
        <taxon>Oscillospiraceae</taxon>
        <taxon>Anaerotruncus</taxon>
    </lineage>
</organism>
<dbReference type="Proteomes" id="UP000886800">
    <property type="component" value="Unassembled WGS sequence"/>
</dbReference>
<reference evidence="2" key="2">
    <citation type="submission" date="2021-04" db="EMBL/GenBank/DDBJ databases">
        <authorList>
            <person name="Gilroy R."/>
        </authorList>
    </citation>
    <scope>NUCLEOTIDE SEQUENCE</scope>
    <source>
        <strain evidence="2">CHK188-5543</strain>
    </source>
</reference>
<dbReference type="AlphaFoldDB" id="A0A9D2B6B0"/>
<proteinExistence type="predicted"/>
<evidence type="ECO:0000313" key="2">
    <source>
        <dbReference type="EMBL" id="HIX64915.1"/>
    </source>
</evidence>
<comment type="caution">
    <text evidence="2">The sequence shown here is derived from an EMBL/GenBank/DDBJ whole genome shotgun (WGS) entry which is preliminary data.</text>
</comment>
<accession>A0A9D2B6B0</accession>
<name>A0A9D2B6B0_9FIRM</name>
<keyword evidence="1" id="KW-0812">Transmembrane</keyword>
<evidence type="ECO:0000256" key="1">
    <source>
        <dbReference type="SAM" id="Phobius"/>
    </source>
</evidence>
<evidence type="ECO:0000313" key="3">
    <source>
        <dbReference type="Proteomes" id="UP000886800"/>
    </source>
</evidence>
<sequence>MKISEKWLLAAACLFAGVILGFLLAPIKKGIYCGNYSGNRYGNLPADGCWAEDDQDGEEV</sequence>
<keyword evidence="1" id="KW-1133">Transmembrane helix</keyword>
<dbReference type="EMBL" id="DXES01000033">
    <property type="protein sequence ID" value="HIX64915.1"/>
    <property type="molecule type" value="Genomic_DNA"/>
</dbReference>
<keyword evidence="1" id="KW-0472">Membrane</keyword>
<reference evidence="2" key="1">
    <citation type="journal article" date="2021" name="PeerJ">
        <title>Extensive microbial diversity within the chicken gut microbiome revealed by metagenomics and culture.</title>
        <authorList>
            <person name="Gilroy R."/>
            <person name="Ravi A."/>
            <person name="Getino M."/>
            <person name="Pursley I."/>
            <person name="Horton D.L."/>
            <person name="Alikhan N.F."/>
            <person name="Baker D."/>
            <person name="Gharbi K."/>
            <person name="Hall N."/>
            <person name="Watson M."/>
            <person name="Adriaenssens E.M."/>
            <person name="Foster-Nyarko E."/>
            <person name="Jarju S."/>
            <person name="Secka A."/>
            <person name="Antonio M."/>
            <person name="Oren A."/>
            <person name="Chaudhuri R.R."/>
            <person name="La Ragione R."/>
            <person name="Hildebrand F."/>
            <person name="Pallen M.J."/>
        </authorList>
    </citation>
    <scope>NUCLEOTIDE SEQUENCE</scope>
    <source>
        <strain evidence="2">CHK188-5543</strain>
    </source>
</reference>
<gene>
    <name evidence="2" type="ORF">H9736_01560</name>
</gene>
<protein>
    <submittedName>
        <fullName evidence="2">Uncharacterized protein</fullName>
    </submittedName>
</protein>